<comment type="caution">
    <text evidence="2">The sequence shown here is derived from an EMBL/GenBank/DDBJ whole genome shotgun (WGS) entry which is preliminary data.</text>
</comment>
<accession>A0A132NX48</accession>
<evidence type="ECO:0000313" key="3">
    <source>
        <dbReference type="Proteomes" id="UP000070089"/>
    </source>
</evidence>
<name>A0A132NX48_GIAIN</name>
<feature type="domain" description="EGF-like" evidence="1">
    <location>
        <begin position="239"/>
        <end position="250"/>
    </location>
</feature>
<gene>
    <name evidence="2" type="ORF">QR46_1308</name>
</gene>
<dbReference type="EMBL" id="JXTI01000026">
    <property type="protein sequence ID" value="KWX14644.1"/>
    <property type="molecule type" value="Genomic_DNA"/>
</dbReference>
<dbReference type="VEuPathDB" id="GiardiaDB:QR46_1308"/>
<dbReference type="SUPFAM" id="SSF57196">
    <property type="entry name" value="EGF/Laminin"/>
    <property type="match status" value="1"/>
</dbReference>
<dbReference type="InterPro" id="IPR000742">
    <property type="entry name" value="EGF"/>
</dbReference>
<reference evidence="2 3" key="1">
    <citation type="journal article" date="2015" name="Mol. Biochem. Parasitol.">
        <title>Identification of polymorphic genes for use in assemblage B genotyping assays through comparative genomics of multiple assemblage B Giardia duodenalis isolates.</title>
        <authorList>
            <person name="Wielinga C."/>
            <person name="Thompson R.C."/>
            <person name="Monis P."/>
            <person name="Ryan U."/>
        </authorList>
    </citation>
    <scope>NUCLEOTIDE SEQUENCE [LARGE SCALE GENOMIC DNA]</scope>
    <source>
        <strain evidence="2 3">BAH15c1</strain>
    </source>
</reference>
<proteinExistence type="predicted"/>
<organism evidence="2 3">
    <name type="scientific">Giardia duodenalis assemblage B</name>
    <dbReference type="NCBI Taxonomy" id="1394984"/>
    <lineage>
        <taxon>Eukaryota</taxon>
        <taxon>Metamonada</taxon>
        <taxon>Diplomonadida</taxon>
        <taxon>Hexamitidae</taxon>
        <taxon>Giardiinae</taxon>
        <taxon>Giardia</taxon>
    </lineage>
</organism>
<dbReference type="Proteomes" id="UP000070089">
    <property type="component" value="Unassembled WGS sequence"/>
</dbReference>
<dbReference type="PROSITE" id="PS00022">
    <property type="entry name" value="EGF_1"/>
    <property type="match status" value="2"/>
</dbReference>
<sequence length="256" mass="27825">MLLFSLVALAWATECLEDEELVDGKCIKKTCIGFNGLECTGYGKCTNGICLCNEGFVLEGTAKCIPITCIVDGQMCPNGVCRKVHGVWGCTCNLYYTPSGGRCIPNECVTGMFESGEAEICHTQGTCDIENKRCVCSYLYTGFHCNECSTNAEVLDGDKCVPYVCVHEDSSGNRSICGGHGKCIKFVASSAPDDFVYLCDCDVGYTNIFGDGCVSDHCIDPKYPTKECSNHGDCKDNSCVCMDNYSGRYCEIKQEN</sequence>
<feature type="domain" description="EGF-like" evidence="1">
    <location>
        <begin position="134"/>
        <end position="145"/>
    </location>
</feature>
<protein>
    <submittedName>
        <fullName evidence="2">Tenascin</fullName>
    </submittedName>
</protein>
<dbReference type="SMART" id="SM00181">
    <property type="entry name" value="EGF"/>
    <property type="match status" value="5"/>
</dbReference>
<evidence type="ECO:0000259" key="1">
    <source>
        <dbReference type="PROSITE" id="PS00022"/>
    </source>
</evidence>
<dbReference type="OrthoDB" id="6130531at2759"/>
<evidence type="ECO:0000313" key="2">
    <source>
        <dbReference type="EMBL" id="KWX14644.1"/>
    </source>
</evidence>
<dbReference type="Gene3D" id="2.170.300.10">
    <property type="entry name" value="Tie2 ligand-binding domain superfamily"/>
    <property type="match status" value="1"/>
</dbReference>
<dbReference type="AlphaFoldDB" id="A0A132NX48"/>